<keyword evidence="3" id="KW-1185">Reference proteome</keyword>
<organism evidence="2 3">
    <name type="scientific">Actinoplanes italicus</name>
    <dbReference type="NCBI Taxonomy" id="113567"/>
    <lineage>
        <taxon>Bacteria</taxon>
        <taxon>Bacillati</taxon>
        <taxon>Actinomycetota</taxon>
        <taxon>Actinomycetes</taxon>
        <taxon>Micromonosporales</taxon>
        <taxon>Micromonosporaceae</taxon>
        <taxon>Actinoplanes</taxon>
    </lineage>
</organism>
<gene>
    <name evidence="2" type="ORF">CLV67_122142</name>
</gene>
<dbReference type="InterPro" id="IPR013783">
    <property type="entry name" value="Ig-like_fold"/>
</dbReference>
<proteinExistence type="predicted"/>
<dbReference type="InterPro" id="IPR035986">
    <property type="entry name" value="PKD_dom_sf"/>
</dbReference>
<dbReference type="SMART" id="SM00089">
    <property type="entry name" value="PKD"/>
    <property type="match status" value="1"/>
</dbReference>
<reference evidence="2 3" key="1">
    <citation type="submission" date="2018-03" db="EMBL/GenBank/DDBJ databases">
        <title>Genomic Encyclopedia of Archaeal and Bacterial Type Strains, Phase II (KMG-II): from individual species to whole genera.</title>
        <authorList>
            <person name="Goeker M."/>
        </authorList>
    </citation>
    <scope>NUCLEOTIDE SEQUENCE [LARGE SCALE GENOMIC DNA]</scope>
    <source>
        <strain evidence="2 3">DSM 43146</strain>
    </source>
</reference>
<dbReference type="EMBL" id="PVMZ01000022">
    <property type="protein sequence ID" value="PRX15902.1"/>
    <property type="molecule type" value="Genomic_DNA"/>
</dbReference>
<comment type="caution">
    <text evidence="2">The sequence shown here is derived from an EMBL/GenBank/DDBJ whole genome shotgun (WGS) entry which is preliminary data.</text>
</comment>
<sequence length="337" mass="36167">MVLLSGAVPAHAAEAAPTHDAFADRITIPPAGLPYADLRDYRSATREAGEPASCTSGFTGWYTWTPADPGSVTLRTNPGSAGIALYTGSTLDRLGLQKCSIMYSYTPITFAAQAGTTYQIAVLGDGNDEHTLHLEVAPPPEMTFYHYPEQPDSLNPISFSSSGGDPAGAGITSYAWDFGNGTTSTEANPVHRLPADGDYPVKLTVRTVDGRSATESKVVPVRTHDVGIVKLTVPKRAGLGQKIQIHADVQNLRYEENVRVQLGRAAGNSGWTTVDEARKVVPVGRPRQSTRFTFTYTVTQDDLVAGKLIFNATADPDPNRDAYTIDNELRSATVTIR</sequence>
<dbReference type="Pfam" id="PF18911">
    <property type="entry name" value="PKD_4"/>
    <property type="match status" value="1"/>
</dbReference>
<dbReference type="Gene3D" id="2.60.40.10">
    <property type="entry name" value="Immunoglobulins"/>
    <property type="match status" value="1"/>
</dbReference>
<name>A0A2T0K051_9ACTN</name>
<feature type="domain" description="PKD" evidence="1">
    <location>
        <begin position="160"/>
        <end position="221"/>
    </location>
</feature>
<evidence type="ECO:0000313" key="2">
    <source>
        <dbReference type="EMBL" id="PRX15902.1"/>
    </source>
</evidence>
<dbReference type="InterPro" id="IPR000601">
    <property type="entry name" value="PKD_dom"/>
</dbReference>
<evidence type="ECO:0000259" key="1">
    <source>
        <dbReference type="PROSITE" id="PS50093"/>
    </source>
</evidence>
<protein>
    <submittedName>
        <fullName evidence="2">PKD domain-containing protein</fullName>
    </submittedName>
</protein>
<dbReference type="Proteomes" id="UP000239415">
    <property type="component" value="Unassembled WGS sequence"/>
</dbReference>
<dbReference type="InterPro" id="IPR022409">
    <property type="entry name" value="PKD/Chitinase_dom"/>
</dbReference>
<evidence type="ECO:0000313" key="3">
    <source>
        <dbReference type="Proteomes" id="UP000239415"/>
    </source>
</evidence>
<dbReference type="PROSITE" id="PS50093">
    <property type="entry name" value="PKD"/>
    <property type="match status" value="1"/>
</dbReference>
<accession>A0A2T0K051</accession>
<dbReference type="SUPFAM" id="SSF49299">
    <property type="entry name" value="PKD domain"/>
    <property type="match status" value="1"/>
</dbReference>
<dbReference type="CDD" id="cd00146">
    <property type="entry name" value="PKD"/>
    <property type="match status" value="1"/>
</dbReference>
<dbReference type="OrthoDB" id="5241464at2"/>
<dbReference type="AlphaFoldDB" id="A0A2T0K051"/>
<dbReference type="GO" id="GO:0005975">
    <property type="term" value="P:carbohydrate metabolic process"/>
    <property type="evidence" value="ECO:0007669"/>
    <property type="project" value="UniProtKB-ARBA"/>
</dbReference>